<dbReference type="RefSeq" id="WP_187151700.1">
    <property type="nucleotide sequence ID" value="NZ_KQ956720.1"/>
</dbReference>
<protein>
    <recommendedName>
        <fullName evidence="1">Methyltransferase domain-containing protein</fullName>
    </recommendedName>
</protein>
<dbReference type="InterPro" id="IPR029063">
    <property type="entry name" value="SAM-dependent_MTases_sf"/>
</dbReference>
<feature type="non-terminal residue" evidence="2">
    <location>
        <position position="1"/>
    </location>
</feature>
<evidence type="ECO:0000313" key="2">
    <source>
        <dbReference type="EMBL" id="KXA19611.1"/>
    </source>
</evidence>
<keyword evidence="3" id="KW-1185">Reference proteome</keyword>
<evidence type="ECO:0000259" key="1">
    <source>
        <dbReference type="Pfam" id="PF12147"/>
    </source>
</evidence>
<dbReference type="AlphaFoldDB" id="A0A133NTK6"/>
<dbReference type="Proteomes" id="UP000070401">
    <property type="component" value="Unassembled WGS sequence"/>
</dbReference>
<evidence type="ECO:0000313" key="3">
    <source>
        <dbReference type="Proteomes" id="UP000070401"/>
    </source>
</evidence>
<name>A0A133NTK6_FUSNU</name>
<dbReference type="EMBL" id="LRPY01000141">
    <property type="protein sequence ID" value="KXA19611.1"/>
    <property type="molecule type" value="Genomic_DNA"/>
</dbReference>
<sequence length="156" mass="18184">KATSILTHLINEFKKSNIEVGEEVIKKNNWENISFIDYDCFDKETYKKINYTPNIVIISGIFELFENNKMLENTISGIAEILDKNGAVIYTGQPWHPQLKQIALVLNSHKGNEKSWLMRRRSEKELDSLFEKYDLKKEKMLIDNNGIFTVSLAELR</sequence>
<gene>
    <name evidence="2" type="ORF">HMPREF3221_01385</name>
</gene>
<feature type="domain" description="Methyltransferase" evidence="1">
    <location>
        <begin position="9"/>
        <end position="154"/>
    </location>
</feature>
<dbReference type="PATRIC" id="fig|851.8.peg.1394"/>
<organism evidence="2 3">
    <name type="scientific">Fusobacterium nucleatum</name>
    <dbReference type="NCBI Taxonomy" id="851"/>
    <lineage>
        <taxon>Bacteria</taxon>
        <taxon>Fusobacteriati</taxon>
        <taxon>Fusobacteriota</taxon>
        <taxon>Fusobacteriia</taxon>
        <taxon>Fusobacteriales</taxon>
        <taxon>Fusobacteriaceae</taxon>
        <taxon>Fusobacterium</taxon>
    </lineage>
</organism>
<comment type="caution">
    <text evidence="2">The sequence shown here is derived from an EMBL/GenBank/DDBJ whole genome shotgun (WGS) entry which is preliminary data.</text>
</comment>
<dbReference type="SUPFAM" id="SSF53335">
    <property type="entry name" value="S-adenosyl-L-methionine-dependent methyltransferases"/>
    <property type="match status" value="1"/>
</dbReference>
<proteinExistence type="predicted"/>
<dbReference type="InterPro" id="IPR022744">
    <property type="entry name" value="MeTrfase_dom_put"/>
</dbReference>
<accession>A0A133NTK6</accession>
<dbReference type="Gene3D" id="3.40.50.150">
    <property type="entry name" value="Vaccinia Virus protein VP39"/>
    <property type="match status" value="1"/>
</dbReference>
<dbReference type="Pfam" id="PF12147">
    <property type="entry name" value="Methyltransf_20"/>
    <property type="match status" value="1"/>
</dbReference>
<reference evidence="3" key="1">
    <citation type="submission" date="2016-01" db="EMBL/GenBank/DDBJ databases">
        <authorList>
            <person name="Mitreva M."/>
            <person name="Pepin K.H."/>
            <person name="Mihindukulasuriya K.A."/>
            <person name="Fulton R."/>
            <person name="Fronick C."/>
            <person name="O'Laughlin M."/>
            <person name="Miner T."/>
            <person name="Herter B."/>
            <person name="Rosa B.A."/>
            <person name="Cordes M."/>
            <person name="Tomlinson C."/>
            <person name="Wollam A."/>
            <person name="Palsikar V.B."/>
            <person name="Mardis E.R."/>
            <person name="Wilson R.K."/>
        </authorList>
    </citation>
    <scope>NUCLEOTIDE SEQUENCE [LARGE SCALE GENOMIC DNA]</scope>
    <source>
        <strain evidence="3">MJR7757B</strain>
    </source>
</reference>